<evidence type="ECO:0000313" key="1">
    <source>
        <dbReference type="EMBL" id="GGD74417.1"/>
    </source>
</evidence>
<protein>
    <submittedName>
        <fullName evidence="1">Uncharacterized protein</fullName>
    </submittedName>
</protein>
<comment type="caution">
    <text evidence="1">The sequence shown here is derived from an EMBL/GenBank/DDBJ whole genome shotgun (WGS) entry which is preliminary data.</text>
</comment>
<evidence type="ECO:0000313" key="2">
    <source>
        <dbReference type="Proteomes" id="UP000609064"/>
    </source>
</evidence>
<keyword evidence="2" id="KW-1185">Reference proteome</keyword>
<dbReference type="EMBL" id="BMKK01000011">
    <property type="protein sequence ID" value="GGD74417.1"/>
    <property type="molecule type" value="Genomic_DNA"/>
</dbReference>
<gene>
    <name evidence="1" type="ORF">GCM10011514_43100</name>
</gene>
<sequence length="65" mass="7590">MKKSLENLMKKVFFEADNRNEKSIEGISDEFALQIRGGDREYIPMYESSSEMEWGKVSILLDNLK</sequence>
<reference evidence="1" key="2">
    <citation type="submission" date="2020-09" db="EMBL/GenBank/DDBJ databases">
        <authorList>
            <person name="Sun Q."/>
            <person name="Zhou Y."/>
        </authorList>
    </citation>
    <scope>NUCLEOTIDE SEQUENCE</scope>
    <source>
        <strain evidence="1">CGMCC 1.15958</strain>
    </source>
</reference>
<reference evidence="1" key="1">
    <citation type="journal article" date="2014" name="Int. J. Syst. Evol. Microbiol.">
        <title>Complete genome sequence of Corynebacterium casei LMG S-19264T (=DSM 44701T), isolated from a smear-ripened cheese.</title>
        <authorList>
            <consortium name="US DOE Joint Genome Institute (JGI-PGF)"/>
            <person name="Walter F."/>
            <person name="Albersmeier A."/>
            <person name="Kalinowski J."/>
            <person name="Ruckert C."/>
        </authorList>
    </citation>
    <scope>NUCLEOTIDE SEQUENCE</scope>
    <source>
        <strain evidence="1">CGMCC 1.15958</strain>
    </source>
</reference>
<accession>A0A916Z4R2</accession>
<proteinExistence type="predicted"/>
<dbReference type="AlphaFoldDB" id="A0A916Z4R2"/>
<name>A0A916Z4R2_9BACT</name>
<organism evidence="1 2">
    <name type="scientific">Emticicia aquatilis</name>
    <dbReference type="NCBI Taxonomy" id="1537369"/>
    <lineage>
        <taxon>Bacteria</taxon>
        <taxon>Pseudomonadati</taxon>
        <taxon>Bacteroidota</taxon>
        <taxon>Cytophagia</taxon>
        <taxon>Cytophagales</taxon>
        <taxon>Leadbetterellaceae</taxon>
        <taxon>Emticicia</taxon>
    </lineage>
</organism>
<dbReference type="Proteomes" id="UP000609064">
    <property type="component" value="Unassembled WGS sequence"/>
</dbReference>